<proteinExistence type="inferred from homology"/>
<dbReference type="InterPro" id="IPR027640">
    <property type="entry name" value="Kinesin-like_fam"/>
</dbReference>
<dbReference type="GO" id="GO:0003777">
    <property type="term" value="F:microtubule motor activity"/>
    <property type="evidence" value="ECO:0007669"/>
    <property type="project" value="InterPro"/>
</dbReference>
<dbReference type="Pfam" id="PF00225">
    <property type="entry name" value="Kinesin"/>
    <property type="match status" value="1"/>
</dbReference>
<dbReference type="InterPro" id="IPR001752">
    <property type="entry name" value="Kinesin_motor_dom"/>
</dbReference>
<dbReference type="GO" id="GO:0007018">
    <property type="term" value="P:microtubule-based movement"/>
    <property type="evidence" value="ECO:0007669"/>
    <property type="project" value="InterPro"/>
</dbReference>
<evidence type="ECO:0000256" key="3">
    <source>
        <dbReference type="ARBA" id="ARBA00022741"/>
    </source>
</evidence>
<feature type="domain" description="Kinesin motor" evidence="7">
    <location>
        <begin position="1"/>
        <end position="97"/>
    </location>
</feature>
<dbReference type="SUPFAM" id="SSF52540">
    <property type="entry name" value="P-loop containing nucleoside triphosphate hydrolases"/>
    <property type="match status" value="1"/>
</dbReference>
<comment type="caution">
    <text evidence="8">The sequence shown here is derived from an EMBL/GenBank/DDBJ whole genome shotgun (WGS) entry which is preliminary data.</text>
</comment>
<sequence>VVDERVLVFDPEEYDGGFPGLKWSGSHNGPKKKGKDLTFVFDRVFGEAATQQDVFQHTTHSILDSFLQGYNCSVFAYGATGAGKTHTMLGREGDPGI</sequence>
<comment type="similarity">
    <text evidence="6">Belongs to the TRAFAC class myosin-kinesin ATPase superfamily. Kinesin family.</text>
</comment>
<dbReference type="PROSITE" id="PS50067">
    <property type="entry name" value="KINESIN_MOTOR_2"/>
    <property type="match status" value="1"/>
</dbReference>
<dbReference type="PANTHER" id="PTHR47968">
    <property type="entry name" value="CENTROMERE PROTEIN E"/>
    <property type="match status" value="1"/>
</dbReference>
<organism evidence="8 9">
    <name type="scientific">Neotoma lepida</name>
    <name type="common">Desert woodrat</name>
    <dbReference type="NCBI Taxonomy" id="56216"/>
    <lineage>
        <taxon>Eukaryota</taxon>
        <taxon>Metazoa</taxon>
        <taxon>Chordata</taxon>
        <taxon>Craniata</taxon>
        <taxon>Vertebrata</taxon>
        <taxon>Euteleostomi</taxon>
        <taxon>Mammalia</taxon>
        <taxon>Eutheria</taxon>
        <taxon>Euarchontoglires</taxon>
        <taxon>Glires</taxon>
        <taxon>Rodentia</taxon>
        <taxon>Myomorpha</taxon>
        <taxon>Muroidea</taxon>
        <taxon>Cricetidae</taxon>
        <taxon>Neotominae</taxon>
        <taxon>Neotoma</taxon>
    </lineage>
</organism>
<dbReference type="GO" id="GO:0005856">
    <property type="term" value="C:cytoskeleton"/>
    <property type="evidence" value="ECO:0007669"/>
    <property type="project" value="UniProtKB-SubCell"/>
</dbReference>
<evidence type="ECO:0000256" key="6">
    <source>
        <dbReference type="PROSITE-ProRule" id="PRU00283"/>
    </source>
</evidence>
<comment type="subcellular location">
    <subcellularLocation>
        <location evidence="1">Cytoplasm</location>
        <location evidence="1">Cytoskeleton</location>
    </subcellularLocation>
</comment>
<dbReference type="Proteomes" id="UP000092124">
    <property type="component" value="Unassembled WGS sequence"/>
</dbReference>
<evidence type="ECO:0000256" key="5">
    <source>
        <dbReference type="ARBA" id="ARBA00023212"/>
    </source>
</evidence>
<evidence type="ECO:0000256" key="1">
    <source>
        <dbReference type="ARBA" id="ARBA00004245"/>
    </source>
</evidence>
<keyword evidence="6" id="KW-0505">Motor protein</keyword>
<evidence type="ECO:0000313" key="8">
    <source>
        <dbReference type="EMBL" id="OBS63386.1"/>
    </source>
</evidence>
<keyword evidence="2" id="KW-0963">Cytoplasm</keyword>
<dbReference type="EMBL" id="LZPO01103239">
    <property type="protein sequence ID" value="OBS63386.1"/>
    <property type="molecule type" value="Genomic_DNA"/>
</dbReference>
<evidence type="ECO:0000256" key="4">
    <source>
        <dbReference type="ARBA" id="ARBA00022840"/>
    </source>
</evidence>
<dbReference type="STRING" id="56216.A0A1A6GAX4"/>
<protein>
    <recommendedName>
        <fullName evidence="7">Kinesin motor domain-containing protein</fullName>
    </recommendedName>
</protein>
<dbReference type="GO" id="GO:0005524">
    <property type="term" value="F:ATP binding"/>
    <property type="evidence" value="ECO:0007669"/>
    <property type="project" value="UniProtKB-UniRule"/>
</dbReference>
<keyword evidence="4 6" id="KW-0067">ATP-binding</keyword>
<accession>A0A1A6GAX4</accession>
<dbReference type="OrthoDB" id="21525at2759"/>
<feature type="binding site" evidence="6">
    <location>
        <begin position="78"/>
        <end position="85"/>
    </location>
    <ligand>
        <name>ATP</name>
        <dbReference type="ChEBI" id="CHEBI:30616"/>
    </ligand>
</feature>
<evidence type="ECO:0000313" key="9">
    <source>
        <dbReference type="Proteomes" id="UP000092124"/>
    </source>
</evidence>
<feature type="non-terminal residue" evidence="8">
    <location>
        <position position="97"/>
    </location>
</feature>
<name>A0A1A6GAX4_NEOLE</name>
<keyword evidence="9" id="KW-1185">Reference proteome</keyword>
<reference evidence="8 9" key="1">
    <citation type="submission" date="2016-06" db="EMBL/GenBank/DDBJ databases">
        <title>The Draft Genome Sequence and Annotation of the Desert Woodrat Neotoma lepida.</title>
        <authorList>
            <person name="Campbell M."/>
            <person name="Oakeson K.F."/>
            <person name="Yandell M."/>
            <person name="Halpert J.R."/>
            <person name="Dearing D."/>
        </authorList>
    </citation>
    <scope>NUCLEOTIDE SEQUENCE [LARGE SCALE GENOMIC DNA]</scope>
    <source>
        <strain evidence="8">417</strain>
        <tissue evidence="8">Liver</tissue>
    </source>
</reference>
<dbReference type="InterPro" id="IPR036961">
    <property type="entry name" value="Kinesin_motor_dom_sf"/>
</dbReference>
<keyword evidence="5" id="KW-0206">Cytoskeleton</keyword>
<dbReference type="PANTHER" id="PTHR47968:SF71">
    <property type="entry name" value="KINESIN-LIKE PROTEIN"/>
    <property type="match status" value="1"/>
</dbReference>
<dbReference type="InterPro" id="IPR027417">
    <property type="entry name" value="P-loop_NTPase"/>
</dbReference>
<feature type="non-terminal residue" evidence="8">
    <location>
        <position position="1"/>
    </location>
</feature>
<dbReference type="AlphaFoldDB" id="A0A1A6GAX4"/>
<keyword evidence="3 6" id="KW-0547">Nucleotide-binding</keyword>
<dbReference type="Gene3D" id="3.40.850.10">
    <property type="entry name" value="Kinesin motor domain"/>
    <property type="match status" value="1"/>
</dbReference>
<evidence type="ECO:0000256" key="2">
    <source>
        <dbReference type="ARBA" id="ARBA00022490"/>
    </source>
</evidence>
<gene>
    <name evidence="8" type="ORF">A6R68_08075</name>
</gene>
<evidence type="ECO:0000259" key="7">
    <source>
        <dbReference type="PROSITE" id="PS50067"/>
    </source>
</evidence>
<dbReference type="GO" id="GO:0008017">
    <property type="term" value="F:microtubule binding"/>
    <property type="evidence" value="ECO:0007669"/>
    <property type="project" value="InterPro"/>
</dbReference>